<dbReference type="EMBL" id="JBHUOV010000001">
    <property type="protein sequence ID" value="MFD2822457.1"/>
    <property type="molecule type" value="Genomic_DNA"/>
</dbReference>
<dbReference type="Proteomes" id="UP001597533">
    <property type="component" value="Unassembled WGS sequence"/>
</dbReference>
<reference evidence="3" key="1">
    <citation type="journal article" date="2019" name="Int. J. Syst. Evol. Microbiol.">
        <title>The Global Catalogue of Microorganisms (GCM) 10K type strain sequencing project: providing services to taxonomists for standard genome sequencing and annotation.</title>
        <authorList>
            <consortium name="The Broad Institute Genomics Platform"/>
            <consortium name="The Broad Institute Genome Sequencing Center for Infectious Disease"/>
            <person name="Wu L."/>
            <person name="Ma J."/>
        </authorList>
    </citation>
    <scope>NUCLEOTIDE SEQUENCE [LARGE SCALE GENOMIC DNA]</scope>
    <source>
        <strain evidence="3">KCTC 32141</strain>
    </source>
</reference>
<comment type="caution">
    <text evidence="2">The sequence shown here is derived from an EMBL/GenBank/DDBJ whole genome shotgun (WGS) entry which is preliminary data.</text>
</comment>
<feature type="signal peptide" evidence="1">
    <location>
        <begin position="1"/>
        <end position="19"/>
    </location>
</feature>
<dbReference type="PROSITE" id="PS51257">
    <property type="entry name" value="PROKAR_LIPOPROTEIN"/>
    <property type="match status" value="1"/>
</dbReference>
<proteinExistence type="predicted"/>
<sequence>MKKILFILFALSLYSCSLGDDGINTHTELLPVESAILPEEFILGNLHLIKLTYLRPSTCHAYNDIYYVADSNERTVAIVTTVFENNDCEEISAELEAEFNFRATELGSYIFKFWQGTDDTGEDLFVTYEIPVVEE</sequence>
<gene>
    <name evidence="2" type="ORF">ACFS5M_02175</name>
</gene>
<evidence type="ECO:0000256" key="1">
    <source>
        <dbReference type="SAM" id="SignalP"/>
    </source>
</evidence>
<evidence type="ECO:0000313" key="3">
    <source>
        <dbReference type="Proteomes" id="UP001597533"/>
    </source>
</evidence>
<organism evidence="2 3">
    <name type="scientific">Lacinutrix iliipiscaria</name>
    <dbReference type="NCBI Taxonomy" id="1230532"/>
    <lineage>
        <taxon>Bacteria</taxon>
        <taxon>Pseudomonadati</taxon>
        <taxon>Bacteroidota</taxon>
        <taxon>Flavobacteriia</taxon>
        <taxon>Flavobacteriales</taxon>
        <taxon>Flavobacteriaceae</taxon>
        <taxon>Lacinutrix</taxon>
    </lineage>
</organism>
<name>A0ABW5WKU0_9FLAO</name>
<keyword evidence="3" id="KW-1185">Reference proteome</keyword>
<keyword evidence="1" id="KW-0732">Signal</keyword>
<protein>
    <recommendedName>
        <fullName evidence="4">GOLD domain-containing protein</fullName>
    </recommendedName>
</protein>
<evidence type="ECO:0008006" key="4">
    <source>
        <dbReference type="Google" id="ProtNLM"/>
    </source>
</evidence>
<feature type="chain" id="PRO_5045576709" description="GOLD domain-containing protein" evidence="1">
    <location>
        <begin position="20"/>
        <end position="135"/>
    </location>
</feature>
<dbReference type="RefSeq" id="WP_183485154.1">
    <property type="nucleotide sequence ID" value="NZ_JBHUOV010000001.1"/>
</dbReference>
<accession>A0ABW5WKU0</accession>
<evidence type="ECO:0000313" key="2">
    <source>
        <dbReference type="EMBL" id="MFD2822457.1"/>
    </source>
</evidence>